<protein>
    <recommendedName>
        <fullName evidence="14">Insulin-like domain-containing protein</fullName>
    </recommendedName>
</protein>
<dbReference type="Pfam" id="PF00049">
    <property type="entry name" value="Insulin"/>
    <property type="match status" value="1"/>
</dbReference>
<dbReference type="SUPFAM" id="SSF56994">
    <property type="entry name" value="Insulin-like"/>
    <property type="match status" value="1"/>
</dbReference>
<keyword evidence="11" id="KW-0119">Carbohydrate metabolism</keyword>
<evidence type="ECO:0000256" key="9">
    <source>
        <dbReference type="ARBA" id="ARBA00022729"/>
    </source>
</evidence>
<keyword evidence="5 12" id="KW-0964">Secreted</keyword>
<evidence type="ECO:0000256" key="4">
    <source>
        <dbReference type="ARBA" id="ARBA00011207"/>
    </source>
</evidence>
<dbReference type="CDD" id="cd04367">
    <property type="entry name" value="IlGF_insulin_like"/>
    <property type="match status" value="1"/>
</dbReference>
<feature type="chain" id="PRO_5043415949" description="Insulin-like domain-containing protein" evidence="13">
    <location>
        <begin position="20"/>
        <end position="137"/>
    </location>
</feature>
<dbReference type="InterPro" id="IPR016179">
    <property type="entry name" value="Insulin-like"/>
</dbReference>
<dbReference type="InterPro" id="IPR004825">
    <property type="entry name" value="Insulin"/>
</dbReference>
<evidence type="ECO:0000256" key="12">
    <source>
        <dbReference type="RuleBase" id="RU000406"/>
    </source>
</evidence>
<keyword evidence="10" id="KW-1015">Disulfide bond</keyword>
<dbReference type="PANTHER" id="PTHR11454:SF9">
    <property type="entry name" value="INSULIN"/>
    <property type="match status" value="1"/>
</dbReference>
<evidence type="ECO:0000313" key="15">
    <source>
        <dbReference type="EMBL" id="CAL1295678.1"/>
    </source>
</evidence>
<dbReference type="GO" id="GO:0006006">
    <property type="term" value="P:glucose metabolic process"/>
    <property type="evidence" value="ECO:0007669"/>
    <property type="project" value="UniProtKB-KW"/>
</dbReference>
<dbReference type="InterPro" id="IPR022353">
    <property type="entry name" value="Insulin_CS"/>
</dbReference>
<evidence type="ECO:0000256" key="6">
    <source>
        <dbReference type="ARBA" id="ARBA00022526"/>
    </source>
</evidence>
<keyword evidence="8" id="KW-0372">Hormone</keyword>
<evidence type="ECO:0000256" key="13">
    <source>
        <dbReference type="SAM" id="SignalP"/>
    </source>
</evidence>
<dbReference type="GO" id="GO:0005179">
    <property type="term" value="F:hormone activity"/>
    <property type="evidence" value="ECO:0007669"/>
    <property type="project" value="UniProtKB-KW"/>
</dbReference>
<comment type="subcellular location">
    <subcellularLocation>
        <location evidence="2 12">Secreted</location>
    </subcellularLocation>
</comment>
<evidence type="ECO:0000259" key="14">
    <source>
        <dbReference type="SMART" id="SM00078"/>
    </source>
</evidence>
<proteinExistence type="inferred from homology"/>
<evidence type="ECO:0000256" key="7">
    <source>
        <dbReference type="ARBA" id="ARBA00022685"/>
    </source>
</evidence>
<evidence type="ECO:0000313" key="16">
    <source>
        <dbReference type="Proteomes" id="UP001497382"/>
    </source>
</evidence>
<comment type="caution">
    <text evidence="15">The sequence shown here is derived from an EMBL/GenBank/DDBJ whole genome shotgun (WGS) entry which is preliminary data.</text>
</comment>
<keyword evidence="6" id="KW-0313">Glucose metabolism</keyword>
<comment type="similarity">
    <text evidence="3 12">Belongs to the insulin family.</text>
</comment>
<keyword evidence="9 13" id="KW-0732">Signal</keyword>
<dbReference type="PRINTS" id="PR00276">
    <property type="entry name" value="INSULINFAMLY"/>
</dbReference>
<keyword evidence="16" id="KW-1185">Reference proteome</keyword>
<reference evidence="15 16" key="1">
    <citation type="submission" date="2024-04" db="EMBL/GenBank/DDBJ databases">
        <authorList>
            <person name="Rising A."/>
            <person name="Reimegard J."/>
            <person name="Sonavane S."/>
            <person name="Akerstrom W."/>
            <person name="Nylinder S."/>
            <person name="Hedman E."/>
            <person name="Kallberg Y."/>
        </authorList>
    </citation>
    <scope>NUCLEOTIDE SEQUENCE [LARGE SCALE GENOMIC DNA]</scope>
</reference>
<accession>A0AAV2BHS9</accession>
<evidence type="ECO:0000256" key="3">
    <source>
        <dbReference type="ARBA" id="ARBA00009034"/>
    </source>
</evidence>
<evidence type="ECO:0000256" key="11">
    <source>
        <dbReference type="ARBA" id="ARBA00023277"/>
    </source>
</evidence>
<dbReference type="SMART" id="SM00078">
    <property type="entry name" value="IlGF"/>
    <property type="match status" value="1"/>
</dbReference>
<evidence type="ECO:0000256" key="1">
    <source>
        <dbReference type="ARBA" id="ARBA00002985"/>
    </source>
</evidence>
<organism evidence="15 16">
    <name type="scientific">Larinioides sclopetarius</name>
    <dbReference type="NCBI Taxonomy" id="280406"/>
    <lineage>
        <taxon>Eukaryota</taxon>
        <taxon>Metazoa</taxon>
        <taxon>Ecdysozoa</taxon>
        <taxon>Arthropoda</taxon>
        <taxon>Chelicerata</taxon>
        <taxon>Arachnida</taxon>
        <taxon>Araneae</taxon>
        <taxon>Araneomorphae</taxon>
        <taxon>Entelegynae</taxon>
        <taxon>Araneoidea</taxon>
        <taxon>Araneidae</taxon>
        <taxon>Larinioides</taxon>
    </lineage>
</organism>
<evidence type="ECO:0000256" key="5">
    <source>
        <dbReference type="ARBA" id="ARBA00022525"/>
    </source>
</evidence>
<dbReference type="PROSITE" id="PS00262">
    <property type="entry name" value="INSULIN"/>
    <property type="match status" value="1"/>
</dbReference>
<name>A0AAV2BHS9_9ARAC</name>
<dbReference type="GO" id="GO:0005615">
    <property type="term" value="C:extracellular space"/>
    <property type="evidence" value="ECO:0007669"/>
    <property type="project" value="TreeGrafter"/>
</dbReference>
<evidence type="ECO:0000256" key="8">
    <source>
        <dbReference type="ARBA" id="ARBA00022702"/>
    </source>
</evidence>
<evidence type="ECO:0000256" key="2">
    <source>
        <dbReference type="ARBA" id="ARBA00004613"/>
    </source>
</evidence>
<evidence type="ECO:0000256" key="10">
    <source>
        <dbReference type="ARBA" id="ARBA00023157"/>
    </source>
</evidence>
<dbReference type="Gene3D" id="1.10.100.10">
    <property type="entry name" value="Insulin-like"/>
    <property type="match status" value="1"/>
</dbReference>
<comment type="subunit">
    <text evidence="4">Heterodimer of a B chain and an A chain linked by two disulfide bonds.</text>
</comment>
<sequence length="137" mass="15532">MLKFILLFTAWAIAIVSEGSTIMDPKRLVKRGVRARYCGSQLVDALSLVCGSAGYYDPYTNNSVGRRHLVPSMIDPYQNWFAIHLSSRDQNEAEFQTSLDQLPTSPLYKRLQPRGIIDECCRSPCSIYSLQSYCNNE</sequence>
<dbReference type="Proteomes" id="UP001497382">
    <property type="component" value="Unassembled WGS sequence"/>
</dbReference>
<comment type="function">
    <text evidence="1">Insulin decreases blood glucose concentration. It increases cell permeability to monosaccharides, amino acids and fatty acids. It accelerates glycolysis, the pentose phosphate cycle, and glycogen synthesis in liver.</text>
</comment>
<feature type="domain" description="Insulin-like" evidence="14">
    <location>
        <begin position="35"/>
        <end position="134"/>
    </location>
</feature>
<dbReference type="EMBL" id="CAXIEN010000377">
    <property type="protein sequence ID" value="CAL1295678.1"/>
    <property type="molecule type" value="Genomic_DNA"/>
</dbReference>
<dbReference type="InterPro" id="IPR022352">
    <property type="entry name" value="Ins/IGF/rlx"/>
</dbReference>
<gene>
    <name evidence="15" type="ORF">LARSCL_LOCUS19411</name>
</gene>
<keyword evidence="7" id="KW-0165">Cleavage on pair of basic residues</keyword>
<feature type="signal peptide" evidence="13">
    <location>
        <begin position="1"/>
        <end position="19"/>
    </location>
</feature>
<dbReference type="AlphaFoldDB" id="A0AAV2BHS9"/>
<dbReference type="PANTHER" id="PTHR11454">
    <property type="entry name" value="INSULIN/INSULIN GROWTH FACTOR"/>
    <property type="match status" value="1"/>
</dbReference>
<dbReference type="InterPro" id="IPR036438">
    <property type="entry name" value="Insulin-like_sf"/>
</dbReference>